<dbReference type="STRING" id="295108.HT99x_00967"/>
<evidence type="ECO:0000313" key="5">
    <source>
        <dbReference type="EMBL" id="KRG21775.1"/>
    </source>
</evidence>
<dbReference type="GO" id="GO:0016787">
    <property type="term" value="F:hydrolase activity"/>
    <property type="evidence" value="ECO:0007669"/>
    <property type="project" value="UniProtKB-KW"/>
</dbReference>
<reference evidence="6" key="3">
    <citation type="submission" date="2021-06" db="EMBL/GenBank/DDBJ databases">
        <title>Genomic Description and Analysis of Intracellular Bacteria, Candidatus Berkiella cookevillensis and Candidatus Berkiella aquae.</title>
        <authorList>
            <person name="Kidane D.T."/>
            <person name="Mehari Y.T."/>
            <person name="Rice F.C."/>
            <person name="Arivett B.A."/>
            <person name="Farone A.L."/>
            <person name="Berk S.G."/>
            <person name="Farone M.B."/>
        </authorList>
    </citation>
    <scope>NUCLEOTIDE SEQUENCE</scope>
    <source>
        <strain evidence="6">HT99</strain>
    </source>
</reference>
<evidence type="ECO:0000256" key="2">
    <source>
        <dbReference type="ARBA" id="ARBA00022722"/>
    </source>
</evidence>
<reference evidence="6" key="2">
    <citation type="journal article" date="2016" name="Genome Announc.">
        <title>Draft Genome Sequences of Two Novel Amoeba-Resistant Intranuclear Bacteria, 'Candidatus Berkiella cookevillensis' and 'Candidatus Berkiella aquae'.</title>
        <authorList>
            <person name="Mehari Y.T."/>
            <person name="Arivett B.A."/>
            <person name="Farone A.L."/>
            <person name="Gunderson J.H."/>
            <person name="Farone M.B."/>
        </authorList>
    </citation>
    <scope>NUCLEOTIDE SEQUENCE</scope>
    <source>
        <strain evidence="6">HT99</strain>
    </source>
</reference>
<dbReference type="OrthoDB" id="9800417at2"/>
<accession>A0A0Q9YM17</accession>
<dbReference type="SUPFAM" id="SSF54060">
    <property type="entry name" value="His-Me finger endonucleases"/>
    <property type="match status" value="1"/>
</dbReference>
<dbReference type="InterPro" id="IPR007346">
    <property type="entry name" value="Endonuclease-I"/>
</dbReference>
<dbReference type="AlphaFoldDB" id="A0A0Q9YM17"/>
<keyword evidence="4" id="KW-0732">Signal</keyword>
<dbReference type="InterPro" id="IPR044925">
    <property type="entry name" value="His-Me_finger_sf"/>
</dbReference>
<protein>
    <submittedName>
        <fullName evidence="6">Endonuclease</fullName>
    </submittedName>
    <submittedName>
        <fullName evidence="5">Nuclease NucM</fullName>
        <ecNumber evidence="5">3.1.21.-</ecNumber>
    </submittedName>
</protein>
<sequence length="249" mass="29846">MIKKHLRIFLFLNLFLMIFPLAAEHPKSFQEAKKQAKLIWLDYPETLYCGCKFDSQLNVDHGSCSYTPGDSRRAHRVEWEHLVPASWFGKQRECWREPICEVKEGKKYKGRKCCEKSDKEFRKMYTDLHNLVPSVGEVNQARNDYRFGEFYPESKEQKYNFHGCKIIIDTRYRVVEPRDEAKGLIARAHLYMADTYAFKLSDTQEKMYQRWNKKYPPSQWEVEWNKKVKAVQGNDNEYISQYHAKRKYV</sequence>
<reference evidence="5" key="1">
    <citation type="submission" date="2015-09" db="EMBL/GenBank/DDBJ databases">
        <title>Draft Genome Sequences of Two Novel Amoeba-resistant Intranuclear Bacteria, Candidatus Berkiella cookevillensis and Candidatus Berkiella aquae.</title>
        <authorList>
            <person name="Mehari Y.T."/>
            <person name="Arivett B.A."/>
            <person name="Farone A.L."/>
            <person name="Gunderson J.H."/>
            <person name="Farone M.B."/>
        </authorList>
    </citation>
    <scope>NUCLEOTIDE SEQUENCE [LARGE SCALE GENOMIC DNA]</scope>
    <source>
        <strain evidence="5">HT99</strain>
    </source>
</reference>
<keyword evidence="7" id="KW-1185">Reference proteome</keyword>
<evidence type="ECO:0000256" key="3">
    <source>
        <dbReference type="ARBA" id="ARBA00022801"/>
    </source>
</evidence>
<dbReference type="GO" id="GO:0004519">
    <property type="term" value="F:endonuclease activity"/>
    <property type="evidence" value="ECO:0007669"/>
    <property type="project" value="UniProtKB-KW"/>
</dbReference>
<organism evidence="5">
    <name type="scientific">Candidatus Berkiella aquae</name>
    <dbReference type="NCBI Taxonomy" id="295108"/>
    <lineage>
        <taxon>Bacteria</taxon>
        <taxon>Pseudomonadati</taxon>
        <taxon>Pseudomonadota</taxon>
        <taxon>Gammaproteobacteria</taxon>
        <taxon>Candidatus Berkiellales</taxon>
        <taxon>Candidatus Berkiellaceae</taxon>
        <taxon>Candidatus Berkiella</taxon>
    </lineage>
</organism>
<keyword evidence="6" id="KW-0255">Endonuclease</keyword>
<dbReference type="Proteomes" id="UP000051497">
    <property type="component" value="Unassembled WGS sequence"/>
</dbReference>
<keyword evidence="2" id="KW-0540">Nuclease</keyword>
<keyword evidence="3 5" id="KW-0378">Hydrolase</keyword>
<dbReference type="EMBL" id="LKAJ01000003">
    <property type="protein sequence ID" value="KRG21775.1"/>
    <property type="molecule type" value="Genomic_DNA"/>
</dbReference>
<dbReference type="EMBL" id="LKAJ02000001">
    <property type="protein sequence ID" value="MCS5710533.1"/>
    <property type="molecule type" value="Genomic_DNA"/>
</dbReference>
<proteinExistence type="inferred from homology"/>
<evidence type="ECO:0000313" key="6">
    <source>
        <dbReference type="EMBL" id="MCS5710533.1"/>
    </source>
</evidence>
<dbReference type="Pfam" id="PF04231">
    <property type="entry name" value="Endonuclease_1"/>
    <property type="match status" value="1"/>
</dbReference>
<dbReference type="EC" id="3.1.21.-" evidence="5"/>
<name>A0A0Q9YM17_9GAMM</name>
<comment type="caution">
    <text evidence="5">The sequence shown here is derived from an EMBL/GenBank/DDBJ whole genome shotgun (WGS) entry which is preliminary data.</text>
</comment>
<feature type="signal peptide" evidence="4">
    <location>
        <begin position="1"/>
        <end position="22"/>
    </location>
</feature>
<dbReference type="RefSeq" id="WP_083482816.1">
    <property type="nucleotide sequence ID" value="NZ_LKAJ02000001.1"/>
</dbReference>
<gene>
    <name evidence="5" type="primary">nucM</name>
    <name evidence="6" type="ORF">HT99x_003760</name>
    <name evidence="5" type="ORF">HT99x_00967</name>
</gene>
<evidence type="ECO:0000256" key="1">
    <source>
        <dbReference type="ARBA" id="ARBA00006429"/>
    </source>
</evidence>
<feature type="chain" id="PRO_5043129698" evidence="4">
    <location>
        <begin position="23"/>
        <end position="249"/>
    </location>
</feature>
<evidence type="ECO:0000313" key="7">
    <source>
        <dbReference type="Proteomes" id="UP000051497"/>
    </source>
</evidence>
<dbReference type="PANTHER" id="PTHR33607:SF2">
    <property type="entry name" value="ENDONUCLEASE-1"/>
    <property type="match status" value="1"/>
</dbReference>
<dbReference type="PANTHER" id="PTHR33607">
    <property type="entry name" value="ENDONUCLEASE-1"/>
    <property type="match status" value="1"/>
</dbReference>
<comment type="similarity">
    <text evidence="1">Belongs to the EndA/NucM nuclease family.</text>
</comment>
<evidence type="ECO:0000256" key="4">
    <source>
        <dbReference type="SAM" id="SignalP"/>
    </source>
</evidence>